<protein>
    <submittedName>
        <fullName evidence="1">Uncharacterized protein</fullName>
    </submittedName>
</protein>
<dbReference type="EMBL" id="WEKV01000018">
    <property type="protein sequence ID" value="KAB7782894.1"/>
    <property type="molecule type" value="Genomic_DNA"/>
</dbReference>
<name>A0A833N231_9HYPH</name>
<evidence type="ECO:0000313" key="2">
    <source>
        <dbReference type="Proteomes" id="UP000469949"/>
    </source>
</evidence>
<gene>
    <name evidence="1" type="ORF">F8B43_4188</name>
</gene>
<evidence type="ECO:0000313" key="1">
    <source>
        <dbReference type="EMBL" id="KAB7782894.1"/>
    </source>
</evidence>
<accession>A0A833N231</accession>
<dbReference type="AlphaFoldDB" id="A0A833N231"/>
<reference evidence="1 2" key="1">
    <citation type="submission" date="2019-10" db="EMBL/GenBank/DDBJ databases">
        <title>Draft Genome Sequence of the Caffeine Degrading Methylotroph Methylorubrum populi PINKEL.</title>
        <authorList>
            <person name="Dawson S.C."/>
            <person name="Zhang X."/>
            <person name="Wright M.E."/>
            <person name="Sharma G."/>
            <person name="Langner J.T."/>
            <person name="Ditty J.L."/>
            <person name="Subuyuj G.A."/>
        </authorList>
    </citation>
    <scope>NUCLEOTIDE SEQUENCE [LARGE SCALE GENOMIC DNA]</scope>
    <source>
        <strain evidence="1 2">Pinkel</strain>
    </source>
</reference>
<sequence length="46" mass="4856">MRAGAFAAVILAPSHLLGIEAEIGAADTVVRAYLGAVQVLKGEWYR</sequence>
<dbReference type="Proteomes" id="UP000469949">
    <property type="component" value="Unassembled WGS sequence"/>
</dbReference>
<organism evidence="1 2">
    <name type="scientific">Methylorubrum populi</name>
    <dbReference type="NCBI Taxonomy" id="223967"/>
    <lineage>
        <taxon>Bacteria</taxon>
        <taxon>Pseudomonadati</taxon>
        <taxon>Pseudomonadota</taxon>
        <taxon>Alphaproteobacteria</taxon>
        <taxon>Hyphomicrobiales</taxon>
        <taxon>Methylobacteriaceae</taxon>
        <taxon>Methylorubrum</taxon>
    </lineage>
</organism>
<proteinExistence type="predicted"/>
<comment type="caution">
    <text evidence="1">The sequence shown here is derived from an EMBL/GenBank/DDBJ whole genome shotgun (WGS) entry which is preliminary data.</text>
</comment>